<keyword evidence="1" id="KW-0547">Nucleotide-binding</keyword>
<dbReference type="AlphaFoldDB" id="A0AAV0TLZ7"/>
<keyword evidence="3" id="KW-0143">Chaperone</keyword>
<dbReference type="GO" id="GO:0000166">
    <property type="term" value="F:nucleotide binding"/>
    <property type="evidence" value="ECO:0007669"/>
    <property type="project" value="UniProtKB-KW"/>
</dbReference>
<evidence type="ECO:0000256" key="2">
    <source>
        <dbReference type="ARBA" id="ARBA00022801"/>
    </source>
</evidence>
<dbReference type="Proteomes" id="UP001162031">
    <property type="component" value="Unassembled WGS sequence"/>
</dbReference>
<gene>
    <name evidence="8" type="ORF">HBR001_LOCUS3297</name>
</gene>
<accession>A0AAV0TLZ7</accession>
<keyword evidence="2" id="KW-0378">Hydrolase</keyword>
<name>A0AAV0TLZ7_HYABA</name>
<dbReference type="InterPro" id="IPR036627">
    <property type="entry name" value="CobW-likC_sf"/>
</dbReference>
<dbReference type="SUPFAM" id="SSF52540">
    <property type="entry name" value="P-loop containing nucleoside triphosphate hydrolases"/>
    <property type="match status" value="1"/>
</dbReference>
<evidence type="ECO:0000256" key="1">
    <source>
        <dbReference type="ARBA" id="ARBA00022741"/>
    </source>
</evidence>
<dbReference type="PANTHER" id="PTHR43603:SF1">
    <property type="entry name" value="ZINC-REGULATED GTPASE METALLOPROTEIN ACTIVATOR 1"/>
    <property type="match status" value="1"/>
</dbReference>
<dbReference type="PANTHER" id="PTHR43603">
    <property type="entry name" value="COBW DOMAIN-CONTAINING PROTEIN DDB_G0274527"/>
    <property type="match status" value="1"/>
</dbReference>
<organism evidence="8 9">
    <name type="scientific">Hyaloperonospora brassicae</name>
    <name type="common">Brassica downy mildew</name>
    <name type="synonym">Peronospora brassicae</name>
    <dbReference type="NCBI Taxonomy" id="162125"/>
    <lineage>
        <taxon>Eukaryota</taxon>
        <taxon>Sar</taxon>
        <taxon>Stramenopiles</taxon>
        <taxon>Oomycota</taxon>
        <taxon>Peronosporomycetes</taxon>
        <taxon>Peronosporales</taxon>
        <taxon>Peronosporaceae</taxon>
        <taxon>Hyaloperonospora</taxon>
    </lineage>
</organism>
<dbReference type="EMBL" id="CANTFL010000549">
    <property type="protein sequence ID" value="CAI5724180.1"/>
    <property type="molecule type" value="Genomic_DNA"/>
</dbReference>
<sequence length="599" mass="64738">MATTADLELAATRVNLCLRAERQLLARNDRRRVLPVTIVTGFLGAGKTSLLQHILQHKLNLRVACAVSDLAAVNIDALLVANNQAAGCNQLFQLSADTGTTTVNAFQDVVWHLLNKDTHRPTTNNGNNHAKTGKMDNHGNNGNNHAKTGKMDNHGNNGNIDANHGNNGPIDAKNGNLDASNGNNGLIDADVDCLVMETSGTTDPTQLIAAVRQNFGRMTRARLDSVVVVVDGDAVAQDAAEGLAPCAVARHQLESADVVLLNKVDLLSRARLRAARAVVARYAPRAAVHETAYARVFLPHVLDISAPDAAATGSVSHEAVPAQWHVKTRGARRTADTAARADGRLEEAAEAEAQTQFESVVLERATPIALAAVHKWLEPQHRPKGLLRAKGVLHIAELPHYRFVVQLSGKQRLDVVNAGEWQSPPKTQFVVIGCSSSSSSSASERFDKERALEQLETCLTRPVDVEMDSAAAQIRAQWLAELQADARFDTLLVPERPTVVAFRLTCPPSTVDSAMLRHHHHVDMNEVTLQLVRDVNASGGGALLLYGAKLRPDEDSEGDAVYAVASIANLPTMWDEIARRAELHLIEVKRKLATCRCGF</sequence>
<feature type="compositionally biased region" description="Polar residues" evidence="6">
    <location>
        <begin position="121"/>
        <end position="130"/>
    </location>
</feature>
<dbReference type="Pfam" id="PF02492">
    <property type="entry name" value="cobW"/>
    <property type="match status" value="2"/>
</dbReference>
<evidence type="ECO:0000256" key="6">
    <source>
        <dbReference type="SAM" id="MobiDB-lite"/>
    </source>
</evidence>
<dbReference type="Gene3D" id="3.40.50.300">
    <property type="entry name" value="P-loop containing nucleotide triphosphate hydrolases"/>
    <property type="match status" value="2"/>
</dbReference>
<dbReference type="SMART" id="SM00833">
    <property type="entry name" value="CobW_C"/>
    <property type="match status" value="1"/>
</dbReference>
<evidence type="ECO:0000313" key="9">
    <source>
        <dbReference type="Proteomes" id="UP001162031"/>
    </source>
</evidence>
<evidence type="ECO:0000256" key="5">
    <source>
        <dbReference type="ARBA" id="ARBA00049117"/>
    </source>
</evidence>
<comment type="similarity">
    <text evidence="4">Belongs to the SIMIBI class G3E GTPase family. ZNG1 subfamily.</text>
</comment>
<evidence type="ECO:0000259" key="7">
    <source>
        <dbReference type="SMART" id="SM00833"/>
    </source>
</evidence>
<dbReference type="InterPro" id="IPR003495">
    <property type="entry name" value="CobW/HypB/UreG_nucleotide-bd"/>
</dbReference>
<protein>
    <recommendedName>
        <fullName evidence="7">CobW C-terminal domain-containing protein</fullName>
    </recommendedName>
</protein>
<keyword evidence="9" id="KW-1185">Reference proteome</keyword>
<feature type="domain" description="CobW C-terminal" evidence="7">
    <location>
        <begin position="357"/>
        <end position="459"/>
    </location>
</feature>
<proteinExistence type="inferred from homology"/>
<feature type="compositionally biased region" description="Low complexity" evidence="6">
    <location>
        <begin position="154"/>
        <end position="168"/>
    </location>
</feature>
<feature type="region of interest" description="Disordered" evidence="6">
    <location>
        <begin position="117"/>
        <end position="176"/>
    </location>
</feature>
<reference evidence="8" key="1">
    <citation type="submission" date="2022-12" db="EMBL/GenBank/DDBJ databases">
        <authorList>
            <person name="Webb A."/>
        </authorList>
    </citation>
    <scope>NUCLEOTIDE SEQUENCE</scope>
    <source>
        <strain evidence="8">Hp1</strain>
    </source>
</reference>
<evidence type="ECO:0000256" key="4">
    <source>
        <dbReference type="ARBA" id="ARBA00034320"/>
    </source>
</evidence>
<dbReference type="InterPro" id="IPR051927">
    <property type="entry name" value="Zn_Chap_cDPG_Synth"/>
</dbReference>
<comment type="caution">
    <text evidence="8">The sequence shown here is derived from an EMBL/GenBank/DDBJ whole genome shotgun (WGS) entry which is preliminary data.</text>
</comment>
<comment type="catalytic activity">
    <reaction evidence="5">
        <text>GTP + H2O = GDP + phosphate + H(+)</text>
        <dbReference type="Rhea" id="RHEA:19669"/>
        <dbReference type="ChEBI" id="CHEBI:15377"/>
        <dbReference type="ChEBI" id="CHEBI:15378"/>
        <dbReference type="ChEBI" id="CHEBI:37565"/>
        <dbReference type="ChEBI" id="CHEBI:43474"/>
        <dbReference type="ChEBI" id="CHEBI:58189"/>
    </reaction>
    <physiologicalReaction direction="left-to-right" evidence="5">
        <dbReference type="Rhea" id="RHEA:19670"/>
    </physiologicalReaction>
</comment>
<dbReference type="InterPro" id="IPR011629">
    <property type="entry name" value="CobW-like_C"/>
</dbReference>
<dbReference type="Pfam" id="PF07683">
    <property type="entry name" value="CobW_C"/>
    <property type="match status" value="1"/>
</dbReference>
<dbReference type="InterPro" id="IPR027417">
    <property type="entry name" value="P-loop_NTPase"/>
</dbReference>
<evidence type="ECO:0000313" key="8">
    <source>
        <dbReference type="EMBL" id="CAI5724180.1"/>
    </source>
</evidence>
<evidence type="ECO:0000256" key="3">
    <source>
        <dbReference type="ARBA" id="ARBA00023186"/>
    </source>
</evidence>
<dbReference type="SUPFAM" id="SSF90002">
    <property type="entry name" value="Hypothetical protein YjiA, C-terminal domain"/>
    <property type="match status" value="1"/>
</dbReference>
<dbReference type="GO" id="GO:0016787">
    <property type="term" value="F:hydrolase activity"/>
    <property type="evidence" value="ECO:0007669"/>
    <property type="project" value="UniProtKB-KW"/>
</dbReference>
<dbReference type="Gene3D" id="3.30.1220.10">
    <property type="entry name" value="CobW-like, C-terminal domain"/>
    <property type="match status" value="1"/>
</dbReference>